<gene>
    <name evidence="15" type="primary">farsb</name>
</gene>
<dbReference type="Pfam" id="PF18262">
    <property type="entry name" value="PhetRS_B1"/>
    <property type="match status" value="1"/>
</dbReference>
<dbReference type="InterPro" id="IPR045060">
    <property type="entry name" value="Phe-tRNA-ligase_IIc_bsu"/>
</dbReference>
<dbReference type="EC" id="6.1.1.20" evidence="4"/>
<evidence type="ECO:0000256" key="8">
    <source>
        <dbReference type="ARBA" id="ARBA00022741"/>
    </source>
</evidence>
<evidence type="ECO:0000256" key="7">
    <source>
        <dbReference type="ARBA" id="ARBA00022723"/>
    </source>
</evidence>
<evidence type="ECO:0000256" key="9">
    <source>
        <dbReference type="ARBA" id="ARBA00022840"/>
    </source>
</evidence>
<keyword evidence="11" id="KW-0648">Protein biosynthesis</keyword>
<dbReference type="SUPFAM" id="SSF46955">
    <property type="entry name" value="Putative DNA-binding domain"/>
    <property type="match status" value="2"/>
</dbReference>
<evidence type="ECO:0000256" key="10">
    <source>
        <dbReference type="ARBA" id="ARBA00022842"/>
    </source>
</evidence>
<keyword evidence="7" id="KW-0479">Metal-binding</keyword>
<dbReference type="FunFam" id="3.30.56.10:FF:000003">
    <property type="entry name" value="Phenylalanine--tRNA ligase beta subunit"/>
    <property type="match status" value="1"/>
</dbReference>
<dbReference type="AlphaFoldDB" id="A0A8C5HTZ9"/>
<sequence length="511" mass="56875">MPTVGVKRDLLFKALGRSYTDEEFDELCFQFGLELDEITSEKELISKEQNDSKAAGASDVILYKIDVPANRYDLLCLEGLVRGLQVFKNKLEAPRYVRVSPVSGQPQKLIITKETAAVRPYAVAAVLRDITFTQERYDSFIELQEKLHQNICRKRSIVAIGTHDLDTTSGPFTYTAKPPSEICFQPLNQTKEFTATELMSLYRTDSHLKHYLHIIEDKPVYPVIYDSNGIVLSMPPIINGDHTKISLKTKNVFIECTATDLTKAKVVLDTLVTMFSQYSSQPNLKHVFISSSPHSESTETVAQLLTRMCLLSKLTGVGDQIEVEIPPTRSDIIHACDIVEDAAIAYGFNNITRTTPRSYTVATQFPLNKLTELLRQDVAAAGFTEVLTFALCSKEDVGDKLGKKISETGAAHISNPKTAEFQVARTTLLPGLLKTIAANKKMPLPLKLFEISDVVLKDKSKDSIFFPGRCAEIFVDGKSVGRLGVLHPNVVTRFELTMPCSALEMDIEPFL</sequence>
<evidence type="ECO:0000256" key="3">
    <source>
        <dbReference type="ARBA" id="ARBA00007438"/>
    </source>
</evidence>
<evidence type="ECO:0000256" key="13">
    <source>
        <dbReference type="ARBA" id="ARBA00033189"/>
    </source>
</evidence>
<name>A0A8C5HTZ9_GOUWI</name>
<evidence type="ECO:0000259" key="14">
    <source>
        <dbReference type="PROSITE" id="PS51483"/>
    </source>
</evidence>
<keyword evidence="16" id="KW-1185">Reference proteome</keyword>
<reference evidence="15" key="1">
    <citation type="submission" date="2020-06" db="EMBL/GenBank/DDBJ databases">
        <authorList>
            <consortium name="Wellcome Sanger Institute Data Sharing"/>
        </authorList>
    </citation>
    <scope>NUCLEOTIDE SEQUENCE [LARGE SCALE GENOMIC DNA]</scope>
</reference>
<evidence type="ECO:0000256" key="6">
    <source>
        <dbReference type="ARBA" id="ARBA00022598"/>
    </source>
</evidence>
<dbReference type="Gene3D" id="3.30.930.10">
    <property type="entry name" value="Bira Bifunctional Protein, Domain 2"/>
    <property type="match status" value="2"/>
</dbReference>
<dbReference type="PROSITE" id="PS51483">
    <property type="entry name" value="B5"/>
    <property type="match status" value="1"/>
</dbReference>
<reference evidence="15" key="2">
    <citation type="submission" date="2025-08" db="UniProtKB">
        <authorList>
            <consortium name="Ensembl"/>
        </authorList>
    </citation>
    <scope>IDENTIFICATION</scope>
</reference>
<accession>A0A8C5HTZ9</accession>
<evidence type="ECO:0000256" key="12">
    <source>
        <dbReference type="ARBA" id="ARBA00023146"/>
    </source>
</evidence>
<keyword evidence="5" id="KW-0963">Cytoplasm</keyword>
<dbReference type="InterPro" id="IPR045864">
    <property type="entry name" value="aa-tRNA-synth_II/BPL/LPL"/>
</dbReference>
<dbReference type="GO" id="GO:0000287">
    <property type="term" value="F:magnesium ion binding"/>
    <property type="evidence" value="ECO:0007669"/>
    <property type="project" value="InterPro"/>
</dbReference>
<dbReference type="Proteomes" id="UP000694680">
    <property type="component" value="Chromosome 13"/>
</dbReference>
<keyword evidence="8" id="KW-0547">Nucleotide-binding</keyword>
<protein>
    <recommendedName>
        <fullName evidence="4">phenylalanine--tRNA ligase</fullName>
        <ecNumber evidence="4">6.1.1.20</ecNumber>
    </recommendedName>
    <alternativeName>
        <fullName evidence="13">Phenylalanyl-tRNA synthetase beta subunit</fullName>
    </alternativeName>
</protein>
<comment type="cofactor">
    <cofactor evidence="1">
        <name>Mg(2+)</name>
        <dbReference type="ChEBI" id="CHEBI:18420"/>
    </cofactor>
</comment>
<comment type="subcellular location">
    <subcellularLocation>
        <location evidence="2">Cytoplasm</location>
    </subcellularLocation>
</comment>
<dbReference type="InterPro" id="IPR005147">
    <property type="entry name" value="tRNA_synthase_B5-dom"/>
</dbReference>
<proteinExistence type="inferred from homology"/>
<comment type="similarity">
    <text evidence="3">Belongs to the phenylalanyl-tRNA synthetase beta subunit family. Type 2 subfamily.</text>
</comment>
<evidence type="ECO:0000256" key="2">
    <source>
        <dbReference type="ARBA" id="ARBA00004496"/>
    </source>
</evidence>
<evidence type="ECO:0000256" key="5">
    <source>
        <dbReference type="ARBA" id="ARBA00022490"/>
    </source>
</evidence>
<dbReference type="GO" id="GO:0009328">
    <property type="term" value="C:phenylalanine-tRNA ligase complex"/>
    <property type="evidence" value="ECO:0007669"/>
    <property type="project" value="TreeGrafter"/>
</dbReference>
<dbReference type="FunFam" id="3.30.56.10:FF:000008">
    <property type="entry name" value="Phenylalanyl-tRNA synthetase subunit beta"/>
    <property type="match status" value="1"/>
</dbReference>
<dbReference type="SUPFAM" id="SSF56037">
    <property type="entry name" value="PheT/TilS domain"/>
    <property type="match status" value="1"/>
</dbReference>
<dbReference type="Pfam" id="PF03484">
    <property type="entry name" value="B5"/>
    <property type="match status" value="1"/>
</dbReference>
<dbReference type="SUPFAM" id="SSF55681">
    <property type="entry name" value="Class II aaRS and biotin synthetases"/>
    <property type="match status" value="1"/>
</dbReference>
<dbReference type="FunFam" id="3.50.40.10:FF:000002">
    <property type="entry name" value="phenylalanine--tRNA ligase beta subunit"/>
    <property type="match status" value="1"/>
</dbReference>
<dbReference type="Gene3D" id="3.30.56.10">
    <property type="match status" value="2"/>
</dbReference>
<dbReference type="InterPro" id="IPR040659">
    <property type="entry name" value="PhetRS_B1"/>
</dbReference>
<dbReference type="SMART" id="SM00874">
    <property type="entry name" value="B5"/>
    <property type="match status" value="1"/>
</dbReference>
<dbReference type="GO" id="GO:0005524">
    <property type="term" value="F:ATP binding"/>
    <property type="evidence" value="ECO:0007669"/>
    <property type="project" value="UniProtKB-KW"/>
</dbReference>
<evidence type="ECO:0000256" key="11">
    <source>
        <dbReference type="ARBA" id="ARBA00022917"/>
    </source>
</evidence>
<keyword evidence="10" id="KW-0460">Magnesium</keyword>
<dbReference type="InterPro" id="IPR005146">
    <property type="entry name" value="B3/B4_tRNA-bd"/>
</dbReference>
<dbReference type="Ensembl" id="ENSGWIT00000052693.1">
    <property type="protein sequence ID" value="ENSGWIP00000048731.1"/>
    <property type="gene ID" value="ENSGWIG00000023847.1"/>
</dbReference>
<keyword evidence="9" id="KW-0067">ATP-binding</keyword>
<evidence type="ECO:0000256" key="4">
    <source>
        <dbReference type="ARBA" id="ARBA00012814"/>
    </source>
</evidence>
<organism evidence="15 16">
    <name type="scientific">Gouania willdenowi</name>
    <name type="common">Blunt-snouted clingfish</name>
    <name type="synonym">Lepadogaster willdenowi</name>
    <dbReference type="NCBI Taxonomy" id="441366"/>
    <lineage>
        <taxon>Eukaryota</taxon>
        <taxon>Metazoa</taxon>
        <taxon>Chordata</taxon>
        <taxon>Craniata</taxon>
        <taxon>Vertebrata</taxon>
        <taxon>Euteleostomi</taxon>
        <taxon>Actinopterygii</taxon>
        <taxon>Neopterygii</taxon>
        <taxon>Teleostei</taxon>
        <taxon>Neoteleostei</taxon>
        <taxon>Acanthomorphata</taxon>
        <taxon>Ovalentaria</taxon>
        <taxon>Blenniimorphae</taxon>
        <taxon>Blenniiformes</taxon>
        <taxon>Gobiesocoidei</taxon>
        <taxon>Gobiesocidae</taxon>
        <taxon>Gobiesocinae</taxon>
        <taxon>Gouania</taxon>
    </lineage>
</organism>
<evidence type="ECO:0000313" key="16">
    <source>
        <dbReference type="Proteomes" id="UP000694680"/>
    </source>
</evidence>
<dbReference type="InterPro" id="IPR009061">
    <property type="entry name" value="DNA-bd_dom_put_sf"/>
</dbReference>
<dbReference type="PANTHER" id="PTHR10947:SF0">
    <property type="entry name" value="PHENYLALANINE--TRNA LIGASE BETA SUBUNIT"/>
    <property type="match status" value="1"/>
</dbReference>
<dbReference type="GO" id="GO:0004826">
    <property type="term" value="F:phenylalanine-tRNA ligase activity"/>
    <property type="evidence" value="ECO:0007669"/>
    <property type="project" value="UniProtKB-EC"/>
</dbReference>
<dbReference type="Pfam" id="PF03483">
    <property type="entry name" value="B3_4"/>
    <property type="match status" value="1"/>
</dbReference>
<dbReference type="SMART" id="SM00873">
    <property type="entry name" value="B3_4"/>
    <property type="match status" value="1"/>
</dbReference>
<dbReference type="InterPro" id="IPR020825">
    <property type="entry name" value="Phe-tRNA_synthase-like_B3/B4"/>
</dbReference>
<dbReference type="GO" id="GO:0006432">
    <property type="term" value="P:phenylalanyl-tRNA aminoacylation"/>
    <property type="evidence" value="ECO:0007669"/>
    <property type="project" value="InterPro"/>
</dbReference>
<feature type="domain" description="B5" evidence="14">
    <location>
        <begin position="263"/>
        <end position="353"/>
    </location>
</feature>
<dbReference type="CDD" id="cd00769">
    <property type="entry name" value="PheRS_beta_core"/>
    <property type="match status" value="1"/>
</dbReference>
<dbReference type="InterPro" id="IPR041616">
    <property type="entry name" value="PheRS_beta_core"/>
</dbReference>
<dbReference type="GO" id="GO:0003723">
    <property type="term" value="F:RNA binding"/>
    <property type="evidence" value="ECO:0007669"/>
    <property type="project" value="InterPro"/>
</dbReference>
<keyword evidence="6" id="KW-0436">Ligase</keyword>
<dbReference type="Pfam" id="PF17759">
    <property type="entry name" value="tRNA_synthFbeta"/>
    <property type="match status" value="1"/>
</dbReference>
<dbReference type="Gene3D" id="3.50.40.10">
    <property type="entry name" value="Phenylalanyl-trna Synthetase, Chain B, domain 3"/>
    <property type="match status" value="1"/>
</dbReference>
<dbReference type="PANTHER" id="PTHR10947">
    <property type="entry name" value="PHENYLALANYL-TRNA SYNTHETASE BETA CHAIN AND LEUCINE-RICH REPEAT-CONTAINING PROTEIN 47"/>
    <property type="match status" value="1"/>
</dbReference>
<reference evidence="15" key="3">
    <citation type="submission" date="2025-09" db="UniProtKB">
        <authorList>
            <consortium name="Ensembl"/>
        </authorList>
    </citation>
    <scope>IDENTIFICATION</scope>
</reference>
<evidence type="ECO:0000256" key="1">
    <source>
        <dbReference type="ARBA" id="ARBA00001946"/>
    </source>
</evidence>
<keyword evidence="12" id="KW-0030">Aminoacyl-tRNA synthetase</keyword>
<evidence type="ECO:0000313" key="15">
    <source>
        <dbReference type="Ensembl" id="ENSGWIP00000048731.1"/>
    </source>
</evidence>